<accession>A0A8T1EVF6</accession>
<gene>
    <name evidence="1" type="ORF">PC118_g23031</name>
</gene>
<dbReference type="PANTHER" id="PTHR14097:SF7">
    <property type="entry name" value="OXIDOREDUCTASE HTATIP2"/>
    <property type="match status" value="1"/>
</dbReference>
<dbReference type="GO" id="GO:0051170">
    <property type="term" value="P:import into nucleus"/>
    <property type="evidence" value="ECO:0007669"/>
    <property type="project" value="TreeGrafter"/>
</dbReference>
<name>A0A8T1EVF6_9STRA</name>
<dbReference type="VEuPathDB" id="FungiDB:PC110_g21413"/>
<organism evidence="1 2">
    <name type="scientific">Phytophthora cactorum</name>
    <dbReference type="NCBI Taxonomy" id="29920"/>
    <lineage>
        <taxon>Eukaryota</taxon>
        <taxon>Sar</taxon>
        <taxon>Stramenopiles</taxon>
        <taxon>Oomycota</taxon>
        <taxon>Peronosporomycetes</taxon>
        <taxon>Peronosporales</taxon>
        <taxon>Peronosporaceae</taxon>
        <taxon>Phytophthora</taxon>
    </lineage>
</organism>
<sequence length="104" mass="11454">MNFDVLPSMSARLSWTFPSLDTEAAKIKLEVRQVDFNSLSAADIKPSDKVDAAFWCMGTTRKDAGSADTFRKDLEYVIKSAEVSKAADVPYMDLLTSQGANKNI</sequence>
<evidence type="ECO:0008006" key="3">
    <source>
        <dbReference type="Google" id="ProtNLM"/>
    </source>
</evidence>
<dbReference type="PANTHER" id="PTHR14097">
    <property type="entry name" value="OXIDOREDUCTASE HTATIP2"/>
    <property type="match status" value="1"/>
</dbReference>
<comment type="caution">
    <text evidence="1">The sequence shown here is derived from an EMBL/GenBank/DDBJ whole genome shotgun (WGS) entry which is preliminary data.</text>
</comment>
<dbReference type="AlphaFoldDB" id="A0A8T1EVF6"/>
<dbReference type="InterPro" id="IPR036291">
    <property type="entry name" value="NAD(P)-bd_dom_sf"/>
</dbReference>
<dbReference type="SUPFAM" id="SSF51735">
    <property type="entry name" value="NAD(P)-binding Rossmann-fold domains"/>
    <property type="match status" value="1"/>
</dbReference>
<dbReference type="EMBL" id="RCML01002006">
    <property type="protein sequence ID" value="KAG2959416.1"/>
    <property type="molecule type" value="Genomic_DNA"/>
</dbReference>
<dbReference type="Gene3D" id="3.40.50.720">
    <property type="entry name" value="NAD(P)-binding Rossmann-like Domain"/>
    <property type="match status" value="1"/>
</dbReference>
<evidence type="ECO:0000313" key="1">
    <source>
        <dbReference type="EMBL" id="KAG2959416.1"/>
    </source>
</evidence>
<proteinExistence type="predicted"/>
<reference evidence="1" key="1">
    <citation type="submission" date="2018-10" db="EMBL/GenBank/DDBJ databases">
        <title>Effector identification in a new, highly contiguous assembly of the strawberry crown rot pathogen Phytophthora cactorum.</title>
        <authorList>
            <person name="Armitage A.D."/>
            <person name="Nellist C.F."/>
            <person name="Bates H."/>
            <person name="Vickerstaff R.J."/>
            <person name="Harrison R.J."/>
        </authorList>
    </citation>
    <scope>NUCLEOTIDE SEQUENCE</scope>
    <source>
        <strain evidence="1">P415</strain>
    </source>
</reference>
<dbReference type="GO" id="GO:0005737">
    <property type="term" value="C:cytoplasm"/>
    <property type="evidence" value="ECO:0007669"/>
    <property type="project" value="TreeGrafter"/>
</dbReference>
<dbReference type="Proteomes" id="UP000697107">
    <property type="component" value="Unassembled WGS sequence"/>
</dbReference>
<evidence type="ECO:0000313" key="2">
    <source>
        <dbReference type="Proteomes" id="UP000697107"/>
    </source>
</evidence>
<protein>
    <recommendedName>
        <fullName evidence="3">NAD(P)-binding domain</fullName>
    </recommendedName>
</protein>